<dbReference type="EMBL" id="UYSL01006853">
    <property type="protein sequence ID" value="VDL67614.1"/>
    <property type="molecule type" value="Genomic_DNA"/>
</dbReference>
<feature type="region of interest" description="Disordered" evidence="1">
    <location>
        <begin position="95"/>
        <end position="143"/>
    </location>
</feature>
<sequence>MNSSVEKLEGVLPQFCAIYARHCGFEGDFPKPGALPIDKEDSAAKSSASDSGFFKGPVARYCDKFATQYKQFCQERVQPELGKADEFCASYRDSCLSSKSKSSSDVAKEIDDIDLPDPDEGGAGAQTSESRESRPSKVRQHPVTQLAFIVGSKAMFQKSD</sequence>
<reference evidence="2 3" key="2">
    <citation type="submission" date="2018-11" db="EMBL/GenBank/DDBJ databases">
        <authorList>
            <consortium name="Pathogen Informatics"/>
        </authorList>
    </citation>
    <scope>NUCLEOTIDE SEQUENCE [LARGE SCALE GENOMIC DNA]</scope>
</reference>
<proteinExistence type="predicted"/>
<keyword evidence="3" id="KW-1185">Reference proteome</keyword>
<reference evidence="4" key="1">
    <citation type="submission" date="2017-02" db="UniProtKB">
        <authorList>
            <consortium name="WormBaseParasite"/>
        </authorList>
    </citation>
    <scope>IDENTIFICATION</scope>
</reference>
<evidence type="ECO:0000313" key="2">
    <source>
        <dbReference type="EMBL" id="VDL67614.1"/>
    </source>
</evidence>
<dbReference type="AlphaFoldDB" id="A0A0N4XNC2"/>
<protein>
    <submittedName>
        <fullName evidence="4">CHCH domain-containing protein</fullName>
    </submittedName>
</protein>
<accession>A0A0N4XNC2</accession>
<feature type="compositionally biased region" description="Acidic residues" evidence="1">
    <location>
        <begin position="111"/>
        <end position="120"/>
    </location>
</feature>
<name>A0A0N4XNC2_NIPBR</name>
<organism evidence="4">
    <name type="scientific">Nippostrongylus brasiliensis</name>
    <name type="common">Rat hookworm</name>
    <dbReference type="NCBI Taxonomy" id="27835"/>
    <lineage>
        <taxon>Eukaryota</taxon>
        <taxon>Metazoa</taxon>
        <taxon>Ecdysozoa</taxon>
        <taxon>Nematoda</taxon>
        <taxon>Chromadorea</taxon>
        <taxon>Rhabditida</taxon>
        <taxon>Rhabditina</taxon>
        <taxon>Rhabditomorpha</taxon>
        <taxon>Strongyloidea</taxon>
        <taxon>Heligmosomidae</taxon>
        <taxon>Nippostrongylus</taxon>
    </lineage>
</organism>
<dbReference type="Proteomes" id="UP000271162">
    <property type="component" value="Unassembled WGS sequence"/>
</dbReference>
<evidence type="ECO:0000256" key="1">
    <source>
        <dbReference type="SAM" id="MobiDB-lite"/>
    </source>
</evidence>
<gene>
    <name evidence="2" type="ORF">NBR_LOCUS4025</name>
</gene>
<dbReference type="WBParaSite" id="NBR_0000402401-mRNA-1">
    <property type="protein sequence ID" value="NBR_0000402401-mRNA-1"/>
    <property type="gene ID" value="NBR_0000402401"/>
</dbReference>
<evidence type="ECO:0000313" key="3">
    <source>
        <dbReference type="Proteomes" id="UP000271162"/>
    </source>
</evidence>
<evidence type="ECO:0000313" key="4">
    <source>
        <dbReference type="WBParaSite" id="NBR_0000402401-mRNA-1"/>
    </source>
</evidence>